<reference evidence="2" key="1">
    <citation type="submission" date="2009-11" db="EMBL/GenBank/DDBJ databases">
        <authorList>
            <consortium name="The Broad Institute Genome Sequencing Platform"/>
            <person name="Ward D."/>
            <person name="Feldgarden M."/>
            <person name="Earl A."/>
            <person name="Young S.K."/>
            <person name="Zeng Q."/>
            <person name="Koehrsen M."/>
            <person name="Alvarado L."/>
            <person name="Berlin A."/>
            <person name="Bochicchio J."/>
            <person name="Borenstein D."/>
            <person name="Chapman S.B."/>
            <person name="Chen Z."/>
            <person name="Engels R."/>
            <person name="Freedman E."/>
            <person name="Gellesch M."/>
            <person name="Goldberg J."/>
            <person name="Griggs A."/>
            <person name="Gujja S."/>
            <person name="Heilman E."/>
            <person name="Heiman D."/>
            <person name="Hepburn T."/>
            <person name="Howarth C."/>
            <person name="Jen D."/>
            <person name="Larson L."/>
            <person name="Lewis B."/>
            <person name="Mehta T."/>
            <person name="Park D."/>
            <person name="Pearson M."/>
            <person name="Roberts A."/>
            <person name="Saif S."/>
            <person name="Shea T."/>
            <person name="Shenoy N."/>
            <person name="Sisk P."/>
            <person name="Stolte C."/>
            <person name="Sykes S."/>
            <person name="Thomson T."/>
            <person name="Walk T."/>
            <person name="White J."/>
            <person name="Yandava C."/>
            <person name="Izard J."/>
            <person name="Baranova O.V."/>
            <person name="Blanton J.M."/>
            <person name="Tanner A.C."/>
            <person name="Dewhirst F.E."/>
            <person name="Haas B."/>
            <person name="Nusbaum C."/>
            <person name="Birren B."/>
        </authorList>
    </citation>
    <scope>NUCLEOTIDE SEQUENCE [LARGE SCALE GENOMIC DNA]</scope>
    <source>
        <strain evidence="2">1-1 BBBD Race 1</strain>
    </source>
</reference>
<name>A0A180G2C7_PUCT1</name>
<evidence type="ECO:0000256" key="1">
    <source>
        <dbReference type="SAM" id="MobiDB-lite"/>
    </source>
</evidence>
<sequence>MFCKQTARWIPAQLSWIRGLSTNYYKLHFSALLRQFIWPDITPAERDLMACQVVDFSLAQTEGFKAAYMEVFGCTDSARAAKMIKGCHQHFRAQVTRVRRNRSILSADQDADFQKKCMALLDTIEEGGPTHKEKIDELRRLFPKTKRWLDWWTMSDIQAMLFPSRWPMLDDHPDGSNGLPDTTNALESMVELFGFVSVLEEEYNAVMCGVSVEYGSQTKMQVNISHSMCWAKPKKRKFINDGRPPDTTATLLDGPNPSTKKKNLGRPKNSLNVDRSKYSTYQSYTAFEEPHLSNRCWMSAALESLFALYNPLWLQNSTGKGATLFYHLTMHFGARTTFNLTKIGRIRTVLTNAQTKLFNMCN</sequence>
<evidence type="ECO:0000313" key="3">
    <source>
        <dbReference type="EnsemblFungi" id="PTTG_29820-t43_1-p1"/>
    </source>
</evidence>
<accession>A0A180G2C7</accession>
<reference evidence="3 4" key="3">
    <citation type="journal article" date="2017" name="G3 (Bethesda)">
        <title>Comparative analysis highlights variable genome content of wheat rusts and divergence of the mating loci.</title>
        <authorList>
            <person name="Cuomo C.A."/>
            <person name="Bakkeren G."/>
            <person name="Khalil H.B."/>
            <person name="Panwar V."/>
            <person name="Joly D."/>
            <person name="Linning R."/>
            <person name="Sakthikumar S."/>
            <person name="Song X."/>
            <person name="Adiconis X."/>
            <person name="Fan L."/>
            <person name="Goldberg J.M."/>
            <person name="Levin J.Z."/>
            <person name="Young S."/>
            <person name="Zeng Q."/>
            <person name="Anikster Y."/>
            <person name="Bruce M."/>
            <person name="Wang M."/>
            <person name="Yin C."/>
            <person name="McCallum B."/>
            <person name="Szabo L.J."/>
            <person name="Hulbert S."/>
            <person name="Chen X."/>
            <person name="Fellers J.P."/>
        </authorList>
    </citation>
    <scope>NUCLEOTIDE SEQUENCE</scope>
    <source>
        <strain evidence="3">isolate 1-1 / race 1 (BBBD)</strain>
        <strain evidence="4">Isolate 1-1 / race 1 (BBBD)</strain>
    </source>
</reference>
<dbReference type="AlphaFoldDB" id="A0A180G2C7"/>
<feature type="region of interest" description="Disordered" evidence="1">
    <location>
        <begin position="241"/>
        <end position="269"/>
    </location>
</feature>
<gene>
    <name evidence="2" type="ORF">PTTG_29820</name>
</gene>
<dbReference type="OrthoDB" id="3046222at2759"/>
<organism evidence="2">
    <name type="scientific">Puccinia triticina (isolate 1-1 / race 1 (BBBD))</name>
    <name type="common">Brown leaf rust fungus</name>
    <dbReference type="NCBI Taxonomy" id="630390"/>
    <lineage>
        <taxon>Eukaryota</taxon>
        <taxon>Fungi</taxon>
        <taxon>Dikarya</taxon>
        <taxon>Basidiomycota</taxon>
        <taxon>Pucciniomycotina</taxon>
        <taxon>Pucciniomycetes</taxon>
        <taxon>Pucciniales</taxon>
        <taxon>Pucciniaceae</taxon>
        <taxon>Puccinia</taxon>
    </lineage>
</organism>
<dbReference type="Proteomes" id="UP000005240">
    <property type="component" value="Unassembled WGS sequence"/>
</dbReference>
<evidence type="ECO:0000313" key="4">
    <source>
        <dbReference type="Proteomes" id="UP000005240"/>
    </source>
</evidence>
<keyword evidence="4" id="KW-1185">Reference proteome</keyword>
<reference evidence="2" key="2">
    <citation type="submission" date="2016-05" db="EMBL/GenBank/DDBJ databases">
        <title>Comparative analysis highlights variable genome content of wheat rusts and divergence of the mating loci.</title>
        <authorList>
            <person name="Cuomo C.A."/>
            <person name="Bakkeren G."/>
            <person name="Szabo L."/>
            <person name="Khalil H."/>
            <person name="Joly D."/>
            <person name="Goldberg J."/>
            <person name="Young S."/>
            <person name="Zeng Q."/>
            <person name="Fellers J."/>
        </authorList>
    </citation>
    <scope>NUCLEOTIDE SEQUENCE [LARGE SCALE GENOMIC DNA]</scope>
    <source>
        <strain evidence="2">1-1 BBBD Race 1</strain>
    </source>
</reference>
<dbReference type="EMBL" id="ADAS02000977">
    <property type="protein sequence ID" value="OAV86589.1"/>
    <property type="molecule type" value="Genomic_DNA"/>
</dbReference>
<reference evidence="3" key="4">
    <citation type="submission" date="2025-05" db="UniProtKB">
        <authorList>
            <consortium name="EnsemblFungi"/>
        </authorList>
    </citation>
    <scope>IDENTIFICATION</scope>
    <source>
        <strain evidence="3">isolate 1-1 / race 1 (BBBD)</strain>
    </source>
</reference>
<protein>
    <submittedName>
        <fullName evidence="2 3">Uncharacterized protein</fullName>
    </submittedName>
</protein>
<dbReference type="STRING" id="630390.A0A180G2C7"/>
<dbReference type="VEuPathDB" id="FungiDB:PTTG_29820"/>
<proteinExistence type="predicted"/>
<evidence type="ECO:0000313" key="2">
    <source>
        <dbReference type="EMBL" id="OAV86589.1"/>
    </source>
</evidence>
<dbReference type="EnsemblFungi" id="PTTG_29820-t43_1">
    <property type="protein sequence ID" value="PTTG_29820-t43_1-p1"/>
    <property type="gene ID" value="PTTG_29820"/>
</dbReference>